<evidence type="ECO:0000313" key="5">
    <source>
        <dbReference type="EMBL" id="MEJ5195666.1"/>
    </source>
</evidence>
<evidence type="ECO:0000256" key="3">
    <source>
        <dbReference type="ARBA" id="ARBA00023163"/>
    </source>
</evidence>
<dbReference type="InterPro" id="IPR000524">
    <property type="entry name" value="Tscrpt_reg_HTH_GntR"/>
</dbReference>
<dbReference type="EMBL" id="JBBFGL010000004">
    <property type="protein sequence ID" value="MEJ5195666.1"/>
    <property type="molecule type" value="Genomic_DNA"/>
</dbReference>
<evidence type="ECO:0000313" key="6">
    <source>
        <dbReference type="Proteomes" id="UP001373196"/>
    </source>
</evidence>
<dbReference type="RefSeq" id="WP_339395265.1">
    <property type="nucleotide sequence ID" value="NZ_JBBFGL010000004.1"/>
</dbReference>
<gene>
    <name evidence="5" type="ORF">WF834_05645</name>
</gene>
<keyword evidence="1" id="KW-0805">Transcription regulation</keyword>
<feature type="domain" description="HTH gntR-type" evidence="4">
    <location>
        <begin position="27"/>
        <end position="95"/>
    </location>
</feature>
<dbReference type="Pfam" id="PF00392">
    <property type="entry name" value="GntR"/>
    <property type="match status" value="1"/>
</dbReference>
<dbReference type="PANTHER" id="PTHR38445:SF7">
    <property type="entry name" value="GNTR-FAMILY TRANSCRIPTIONAL REGULATOR"/>
    <property type="match status" value="1"/>
</dbReference>
<dbReference type="SUPFAM" id="SSF46785">
    <property type="entry name" value="Winged helix' DNA-binding domain"/>
    <property type="match status" value="1"/>
</dbReference>
<evidence type="ECO:0000259" key="4">
    <source>
        <dbReference type="PROSITE" id="PS50949"/>
    </source>
</evidence>
<dbReference type="CDD" id="cd07377">
    <property type="entry name" value="WHTH_GntR"/>
    <property type="match status" value="1"/>
</dbReference>
<accession>A0AB35Y5W1</accession>
<dbReference type="GO" id="GO:0003677">
    <property type="term" value="F:DNA binding"/>
    <property type="evidence" value="ECO:0007669"/>
    <property type="project" value="UniProtKB-KW"/>
</dbReference>
<dbReference type="AlphaFoldDB" id="A0AB35Y5W1"/>
<name>A0AB35Y5W1_9FIRM</name>
<dbReference type="GO" id="GO:0003700">
    <property type="term" value="F:DNA-binding transcription factor activity"/>
    <property type="evidence" value="ECO:0007669"/>
    <property type="project" value="InterPro"/>
</dbReference>
<dbReference type="SMART" id="SM00345">
    <property type="entry name" value="HTH_GNTR"/>
    <property type="match status" value="1"/>
</dbReference>
<dbReference type="Gene3D" id="1.10.10.10">
    <property type="entry name" value="Winged helix-like DNA-binding domain superfamily/Winged helix DNA-binding domain"/>
    <property type="match status" value="1"/>
</dbReference>
<dbReference type="PROSITE" id="PS50949">
    <property type="entry name" value="HTH_GNTR"/>
    <property type="match status" value="1"/>
</dbReference>
<evidence type="ECO:0000256" key="1">
    <source>
        <dbReference type="ARBA" id="ARBA00023015"/>
    </source>
</evidence>
<evidence type="ECO:0000256" key="2">
    <source>
        <dbReference type="ARBA" id="ARBA00023125"/>
    </source>
</evidence>
<protein>
    <submittedName>
        <fullName evidence="5">GntR family transcriptional regulator</fullName>
    </submittedName>
</protein>
<sequence>MYCVYTDKTQEPKEQPMELFINNKSGAPIYDQIYNQIKQQIISGALQPDEAMPSIRGLARDLRISVITTKRAYDELEKEGFLYAVPAKGFFVAPKNTELLREENLKKIEAHLTEAVRLSVSCGLSREELREMLELLWEG</sequence>
<dbReference type="Proteomes" id="UP001373196">
    <property type="component" value="Unassembled WGS sequence"/>
</dbReference>
<dbReference type="InterPro" id="IPR036390">
    <property type="entry name" value="WH_DNA-bd_sf"/>
</dbReference>
<organism evidence="5 6">
    <name type="scientific">Faecalibacterium wellingii</name>
    <dbReference type="NCBI Taxonomy" id="2929491"/>
    <lineage>
        <taxon>Bacteria</taxon>
        <taxon>Bacillati</taxon>
        <taxon>Bacillota</taxon>
        <taxon>Clostridia</taxon>
        <taxon>Eubacteriales</taxon>
        <taxon>Oscillospiraceae</taxon>
        <taxon>Faecalibacterium</taxon>
    </lineage>
</organism>
<reference evidence="5" key="1">
    <citation type="submission" date="2024-03" db="EMBL/GenBank/DDBJ databases">
        <authorList>
            <person name="Plomp N."/>
            <person name="Harmsen H.J."/>
        </authorList>
    </citation>
    <scope>NUCLEOTIDE SEQUENCE</scope>
    <source>
        <strain evidence="5">HTF-128</strain>
    </source>
</reference>
<keyword evidence="2" id="KW-0238">DNA-binding</keyword>
<proteinExistence type="predicted"/>
<dbReference type="PANTHER" id="PTHR38445">
    <property type="entry name" value="HTH-TYPE TRANSCRIPTIONAL REPRESSOR YTRA"/>
    <property type="match status" value="1"/>
</dbReference>
<comment type="caution">
    <text evidence="5">The sequence shown here is derived from an EMBL/GenBank/DDBJ whole genome shotgun (WGS) entry which is preliminary data.</text>
</comment>
<dbReference type="InterPro" id="IPR036388">
    <property type="entry name" value="WH-like_DNA-bd_sf"/>
</dbReference>
<keyword evidence="3" id="KW-0804">Transcription</keyword>